<keyword evidence="2" id="KW-0131">Cell cycle</keyword>
<feature type="domain" description="SPOR" evidence="1">
    <location>
        <begin position="86"/>
        <end position="155"/>
    </location>
</feature>
<name>L1NHL9_9PORP</name>
<accession>L1NHL9</accession>
<keyword evidence="2" id="KW-0132">Cell division</keyword>
<dbReference type="GO" id="GO:0051301">
    <property type="term" value="P:cell division"/>
    <property type="evidence" value="ECO:0007669"/>
    <property type="project" value="UniProtKB-KW"/>
</dbReference>
<dbReference type="PATRIC" id="fig|1127696.3.peg.261"/>
<reference evidence="2 3" key="1">
    <citation type="submission" date="2012-05" db="EMBL/GenBank/DDBJ databases">
        <authorList>
            <person name="Weinstock G."/>
            <person name="Sodergren E."/>
            <person name="Lobos E.A."/>
            <person name="Fulton L."/>
            <person name="Fulton R."/>
            <person name="Courtney L."/>
            <person name="Fronick C."/>
            <person name="O'Laughlin M."/>
            <person name="Godfrey J."/>
            <person name="Wilson R.M."/>
            <person name="Miner T."/>
            <person name="Farmer C."/>
            <person name="Delehaunty K."/>
            <person name="Cordes M."/>
            <person name="Minx P."/>
            <person name="Tomlinson C."/>
            <person name="Chen J."/>
            <person name="Wollam A."/>
            <person name="Pepin K.H."/>
            <person name="Bhonagiri V."/>
            <person name="Zhang X."/>
            <person name="Suruliraj S."/>
            <person name="Warren W."/>
            <person name="Mitreva M."/>
            <person name="Mardis E.R."/>
            <person name="Wilson R.K."/>
        </authorList>
    </citation>
    <scope>NUCLEOTIDE SEQUENCE [LARGE SCALE GENOMIC DNA]</scope>
    <source>
        <strain evidence="2 3">F0037</strain>
    </source>
</reference>
<dbReference type="InterPro" id="IPR036680">
    <property type="entry name" value="SPOR-like_sf"/>
</dbReference>
<dbReference type="GO" id="GO:0042834">
    <property type="term" value="F:peptidoglycan binding"/>
    <property type="evidence" value="ECO:0007669"/>
    <property type="project" value="InterPro"/>
</dbReference>
<dbReference type="HOGENOM" id="CLU_106289_0_0_10"/>
<evidence type="ECO:0000313" key="2">
    <source>
        <dbReference type="EMBL" id="EKY02765.1"/>
    </source>
</evidence>
<organism evidence="2 3">
    <name type="scientific">Porphyromonas catoniae F0037</name>
    <dbReference type="NCBI Taxonomy" id="1127696"/>
    <lineage>
        <taxon>Bacteria</taxon>
        <taxon>Pseudomonadati</taxon>
        <taxon>Bacteroidota</taxon>
        <taxon>Bacteroidia</taxon>
        <taxon>Bacteroidales</taxon>
        <taxon>Porphyromonadaceae</taxon>
        <taxon>Porphyromonas</taxon>
    </lineage>
</organism>
<evidence type="ECO:0000313" key="3">
    <source>
        <dbReference type="Proteomes" id="UP000010408"/>
    </source>
</evidence>
<dbReference type="Proteomes" id="UP000010408">
    <property type="component" value="Unassembled WGS sequence"/>
</dbReference>
<dbReference type="AlphaFoldDB" id="L1NHL9"/>
<evidence type="ECO:0000259" key="1">
    <source>
        <dbReference type="Pfam" id="PF05036"/>
    </source>
</evidence>
<protein>
    <submittedName>
        <fullName evidence="2">Sporulation and cell division repeat protein</fullName>
    </submittedName>
</protein>
<dbReference type="STRING" id="1127696.HMPREF9134_00310"/>
<dbReference type="RefSeq" id="WP_005468454.1">
    <property type="nucleotide sequence ID" value="NZ_KB291042.1"/>
</dbReference>
<sequence>MLANRLYQRLLLILFLVMTLGQISFAQSTTEKKSARSIFEALEEVNEGEGVITIFQAPELQRLVGLPAGRGTTLLGHDGNYTLLMGYRVQMFNSNHPNAKAEAYARAEQIRHIAPTMSSYITFKAPFWRLAIGNFLTREEASQARARLVSSLPAWARESYVVRDKVRILNYVDPNATEE</sequence>
<proteinExistence type="predicted"/>
<dbReference type="Gene3D" id="3.30.70.1070">
    <property type="entry name" value="Sporulation related repeat"/>
    <property type="match status" value="1"/>
</dbReference>
<dbReference type="eggNOG" id="ENOG5032XVZ">
    <property type="taxonomic scope" value="Bacteria"/>
</dbReference>
<dbReference type="EMBL" id="AMEQ01000011">
    <property type="protein sequence ID" value="EKY02765.1"/>
    <property type="molecule type" value="Genomic_DNA"/>
</dbReference>
<dbReference type="InterPro" id="IPR007730">
    <property type="entry name" value="SPOR-like_dom"/>
</dbReference>
<comment type="caution">
    <text evidence="2">The sequence shown here is derived from an EMBL/GenBank/DDBJ whole genome shotgun (WGS) entry which is preliminary data.</text>
</comment>
<dbReference type="Pfam" id="PF05036">
    <property type="entry name" value="SPOR"/>
    <property type="match status" value="1"/>
</dbReference>
<gene>
    <name evidence="2" type="ORF">HMPREF9134_00310</name>
</gene>